<feature type="region of interest" description="Disordered" evidence="2">
    <location>
        <begin position="548"/>
        <end position="571"/>
    </location>
</feature>
<dbReference type="Proteomes" id="UP001383192">
    <property type="component" value="Unassembled WGS sequence"/>
</dbReference>
<dbReference type="PANTHER" id="PTHR46910:SF38">
    <property type="entry name" value="ZN(2)-C6 FUNGAL-TYPE DOMAIN-CONTAINING PROTEIN"/>
    <property type="match status" value="1"/>
</dbReference>
<feature type="domain" description="Xylanolytic transcriptional activator regulatory" evidence="3">
    <location>
        <begin position="239"/>
        <end position="312"/>
    </location>
</feature>
<evidence type="ECO:0000313" key="5">
    <source>
        <dbReference type="Proteomes" id="UP001383192"/>
    </source>
</evidence>
<name>A0AAW0DED0_9AGAR</name>
<dbReference type="AlphaFoldDB" id="A0AAW0DED0"/>
<evidence type="ECO:0000259" key="3">
    <source>
        <dbReference type="SMART" id="SM00906"/>
    </source>
</evidence>
<dbReference type="CDD" id="cd12148">
    <property type="entry name" value="fungal_TF_MHR"/>
    <property type="match status" value="1"/>
</dbReference>
<sequence length="621" mass="69182">MSTLGGRVQTIQLREESAHEAPAPSGSSSNSINGSSPSILSQNSSSESDSEGEPNSQLQLSENLRRLCFSAQQKYFGPSSGHLLMLNAQSVKKACLAAHNMSLPTNHYKRDHFWAPPSLGFADVPMVQGFIFPESSHLSALISLYFAKVNIIYPILHQQSFEQSIVDGHHLIDQDVGAILLLVCSLGARHLDNITEENRWRWFQQVQASRIADFSPMHELQYHCLTVLFLHGMSSPMPTWTVIGDGIHKAIDMGVHRRKPKNYTMTFEDEMKKRAFWVLVTMDRLVSSFLGRPSAIRDEDFDLEYPIEFDDEYWTAENAGPTQRFSRLAAFNHYLKLCEISALAISTVYAPKKPKLAAKLAGDAYRPRVVEQLEGEILDWKTALPLHRTFVETTARVYLLTSLVQGNTDHLEGIFQQSTFLLACFYFVQMQIYKPSIFRAKDDSPARKTCLDAANAGIEILDKLFQNGILYCPELMYTALTAAIILVANMWIMKRQSPSTFSCATDIGKVRAALRILHVCESRNIIAGRFCDLLSDLSFGLDLSVTPDSQEQTSNNGEDEQTNGASFGSVSASGPALALDWNIAHDPSHPVFPSSGTGFSIPPDLGFSSMNDMSWLSDFQE</sequence>
<dbReference type="PANTHER" id="PTHR46910">
    <property type="entry name" value="TRANSCRIPTION FACTOR PDR1"/>
    <property type="match status" value="1"/>
</dbReference>
<dbReference type="EMBL" id="JAYKXP010000017">
    <property type="protein sequence ID" value="KAK7049432.1"/>
    <property type="molecule type" value="Genomic_DNA"/>
</dbReference>
<dbReference type="InterPro" id="IPR050987">
    <property type="entry name" value="AtrR-like"/>
</dbReference>
<dbReference type="InterPro" id="IPR007219">
    <property type="entry name" value="XnlR_reg_dom"/>
</dbReference>
<evidence type="ECO:0000256" key="1">
    <source>
        <dbReference type="ARBA" id="ARBA00023242"/>
    </source>
</evidence>
<reference evidence="4 5" key="1">
    <citation type="submission" date="2024-01" db="EMBL/GenBank/DDBJ databases">
        <title>A draft genome for a cacao thread blight-causing isolate of Paramarasmius palmivorus.</title>
        <authorList>
            <person name="Baruah I.K."/>
            <person name="Bukari Y."/>
            <person name="Amoako-Attah I."/>
            <person name="Meinhardt L.W."/>
            <person name="Bailey B.A."/>
            <person name="Cohen S.P."/>
        </authorList>
    </citation>
    <scope>NUCLEOTIDE SEQUENCE [LARGE SCALE GENOMIC DNA]</scope>
    <source>
        <strain evidence="4 5">GH-12</strain>
    </source>
</reference>
<dbReference type="Pfam" id="PF04082">
    <property type="entry name" value="Fungal_trans"/>
    <property type="match status" value="1"/>
</dbReference>
<dbReference type="SMART" id="SM00906">
    <property type="entry name" value="Fungal_trans"/>
    <property type="match status" value="1"/>
</dbReference>
<dbReference type="GO" id="GO:0003700">
    <property type="term" value="F:DNA-binding transcription factor activity"/>
    <property type="evidence" value="ECO:0007669"/>
    <property type="project" value="InterPro"/>
</dbReference>
<gene>
    <name evidence="4" type="primary">GIN1_6</name>
    <name evidence="4" type="ORF">VNI00_006033</name>
</gene>
<feature type="region of interest" description="Disordered" evidence="2">
    <location>
        <begin position="1"/>
        <end position="57"/>
    </location>
</feature>
<protein>
    <submittedName>
        <fullName evidence="4">Gypsy retrotransposon integrase-like protein 1</fullName>
    </submittedName>
</protein>
<evidence type="ECO:0000313" key="4">
    <source>
        <dbReference type="EMBL" id="KAK7049432.1"/>
    </source>
</evidence>
<organism evidence="4 5">
    <name type="scientific">Paramarasmius palmivorus</name>
    <dbReference type="NCBI Taxonomy" id="297713"/>
    <lineage>
        <taxon>Eukaryota</taxon>
        <taxon>Fungi</taxon>
        <taxon>Dikarya</taxon>
        <taxon>Basidiomycota</taxon>
        <taxon>Agaricomycotina</taxon>
        <taxon>Agaricomycetes</taxon>
        <taxon>Agaricomycetidae</taxon>
        <taxon>Agaricales</taxon>
        <taxon>Marasmiineae</taxon>
        <taxon>Marasmiaceae</taxon>
        <taxon>Paramarasmius</taxon>
    </lineage>
</organism>
<feature type="compositionally biased region" description="Low complexity" evidence="2">
    <location>
        <begin position="24"/>
        <end position="47"/>
    </location>
</feature>
<comment type="caution">
    <text evidence="4">The sequence shown here is derived from an EMBL/GenBank/DDBJ whole genome shotgun (WGS) entry which is preliminary data.</text>
</comment>
<dbReference type="GO" id="GO:0006351">
    <property type="term" value="P:DNA-templated transcription"/>
    <property type="evidence" value="ECO:0007669"/>
    <property type="project" value="InterPro"/>
</dbReference>
<keyword evidence="5" id="KW-1185">Reference proteome</keyword>
<accession>A0AAW0DED0</accession>
<dbReference type="GO" id="GO:0003677">
    <property type="term" value="F:DNA binding"/>
    <property type="evidence" value="ECO:0007669"/>
    <property type="project" value="InterPro"/>
</dbReference>
<keyword evidence="1" id="KW-0539">Nucleus</keyword>
<proteinExistence type="predicted"/>
<dbReference type="GO" id="GO:0008270">
    <property type="term" value="F:zinc ion binding"/>
    <property type="evidence" value="ECO:0007669"/>
    <property type="project" value="InterPro"/>
</dbReference>
<evidence type="ECO:0000256" key="2">
    <source>
        <dbReference type="SAM" id="MobiDB-lite"/>
    </source>
</evidence>